<accession>A0AAV3PF58</accession>
<gene>
    <name evidence="3" type="ORF">LIER_08132</name>
</gene>
<sequence>MGKLSVRRVLNCFNLAAGSTGSCLCFNRNNNCGIKDDLERKPLIASDEKVGQLVKMKDVISGPPTLAFQLKPKMVVLRVNMHCGGCARRVQKHISKMEGVTSYEVDLETKMVVVIGDIIPYEVLESVSKVKYAEFWTTSC</sequence>
<dbReference type="AlphaFoldDB" id="A0AAV3PF58"/>
<dbReference type="InterPro" id="IPR044526">
    <property type="entry name" value="NAKR1-3"/>
</dbReference>
<dbReference type="InterPro" id="IPR036163">
    <property type="entry name" value="HMA_dom_sf"/>
</dbReference>
<dbReference type="Pfam" id="PF00403">
    <property type="entry name" value="HMA"/>
    <property type="match status" value="1"/>
</dbReference>
<dbReference type="GO" id="GO:0016020">
    <property type="term" value="C:membrane"/>
    <property type="evidence" value="ECO:0007669"/>
    <property type="project" value="UniProtKB-SubCell"/>
</dbReference>
<proteinExistence type="predicted"/>
<feature type="domain" description="HMA" evidence="2">
    <location>
        <begin position="72"/>
        <end position="138"/>
    </location>
</feature>
<dbReference type="PROSITE" id="PS51257">
    <property type="entry name" value="PROKAR_LIPOPROTEIN"/>
    <property type="match status" value="1"/>
</dbReference>
<evidence type="ECO:0000313" key="4">
    <source>
        <dbReference type="Proteomes" id="UP001454036"/>
    </source>
</evidence>
<dbReference type="CDD" id="cd00371">
    <property type="entry name" value="HMA"/>
    <property type="match status" value="1"/>
</dbReference>
<dbReference type="GO" id="GO:0046872">
    <property type="term" value="F:metal ion binding"/>
    <property type="evidence" value="ECO:0007669"/>
    <property type="project" value="InterPro"/>
</dbReference>
<dbReference type="GO" id="GO:0009626">
    <property type="term" value="P:plant-type hypersensitive response"/>
    <property type="evidence" value="ECO:0007669"/>
    <property type="project" value="UniProtKB-KW"/>
</dbReference>
<dbReference type="SUPFAM" id="SSF55008">
    <property type="entry name" value="HMA, heavy metal-associated domain"/>
    <property type="match status" value="1"/>
</dbReference>
<dbReference type="Proteomes" id="UP001454036">
    <property type="component" value="Unassembled WGS sequence"/>
</dbReference>
<dbReference type="InterPro" id="IPR006121">
    <property type="entry name" value="HMA_dom"/>
</dbReference>
<evidence type="ECO:0000256" key="1">
    <source>
        <dbReference type="ARBA" id="ARBA00004170"/>
    </source>
</evidence>
<protein>
    <recommendedName>
        <fullName evidence="2">HMA domain-containing protein</fullName>
    </recommendedName>
</protein>
<evidence type="ECO:0000313" key="3">
    <source>
        <dbReference type="EMBL" id="GAA0148788.1"/>
    </source>
</evidence>
<reference evidence="3 4" key="1">
    <citation type="submission" date="2024-01" db="EMBL/GenBank/DDBJ databases">
        <title>The complete chloroplast genome sequence of Lithospermum erythrorhizon: insights into the phylogenetic relationship among Boraginaceae species and the maternal lineages of purple gromwells.</title>
        <authorList>
            <person name="Okada T."/>
            <person name="Watanabe K."/>
        </authorList>
    </citation>
    <scope>NUCLEOTIDE SEQUENCE [LARGE SCALE GENOMIC DNA]</scope>
</reference>
<comment type="subcellular location">
    <subcellularLocation>
        <location evidence="1">Membrane</location>
        <topology evidence="1">Peripheral membrane protein</topology>
    </subcellularLocation>
</comment>
<evidence type="ECO:0000259" key="2">
    <source>
        <dbReference type="PROSITE" id="PS50846"/>
    </source>
</evidence>
<comment type="caution">
    <text evidence="3">The sequence shown here is derived from an EMBL/GenBank/DDBJ whole genome shotgun (WGS) entry which is preliminary data.</text>
</comment>
<keyword evidence="4" id="KW-1185">Reference proteome</keyword>
<dbReference type="PANTHER" id="PTHR46119:SF11">
    <property type="entry name" value="HEAVY METAL TRANSPORT_DETOXIFICATION SUPERFAMILY PROTEIN"/>
    <property type="match status" value="1"/>
</dbReference>
<name>A0AAV3PF58_LITER</name>
<organism evidence="3 4">
    <name type="scientific">Lithospermum erythrorhizon</name>
    <name type="common">Purple gromwell</name>
    <name type="synonym">Lithospermum officinale var. erythrorhizon</name>
    <dbReference type="NCBI Taxonomy" id="34254"/>
    <lineage>
        <taxon>Eukaryota</taxon>
        <taxon>Viridiplantae</taxon>
        <taxon>Streptophyta</taxon>
        <taxon>Embryophyta</taxon>
        <taxon>Tracheophyta</taxon>
        <taxon>Spermatophyta</taxon>
        <taxon>Magnoliopsida</taxon>
        <taxon>eudicotyledons</taxon>
        <taxon>Gunneridae</taxon>
        <taxon>Pentapetalae</taxon>
        <taxon>asterids</taxon>
        <taxon>lamiids</taxon>
        <taxon>Boraginales</taxon>
        <taxon>Boraginaceae</taxon>
        <taxon>Boraginoideae</taxon>
        <taxon>Lithospermeae</taxon>
        <taxon>Lithospermum</taxon>
    </lineage>
</organism>
<dbReference type="EMBL" id="BAABME010001298">
    <property type="protein sequence ID" value="GAA0148788.1"/>
    <property type="molecule type" value="Genomic_DNA"/>
</dbReference>
<dbReference type="PROSITE" id="PS50846">
    <property type="entry name" value="HMA_2"/>
    <property type="match status" value="1"/>
</dbReference>
<dbReference type="Gene3D" id="3.30.70.100">
    <property type="match status" value="1"/>
</dbReference>
<dbReference type="PANTHER" id="PTHR46119">
    <property type="entry name" value="OS08G0405700 PROTEIN"/>
    <property type="match status" value="1"/>
</dbReference>